<evidence type="ECO:0000313" key="1">
    <source>
        <dbReference type="EMBL" id="PEG54082.1"/>
    </source>
</evidence>
<organism evidence="1 2">
    <name type="scientific">Mycolicibacterium diernhoferi</name>
    <dbReference type="NCBI Taxonomy" id="1801"/>
    <lineage>
        <taxon>Bacteria</taxon>
        <taxon>Bacillati</taxon>
        <taxon>Actinomycetota</taxon>
        <taxon>Actinomycetes</taxon>
        <taxon>Mycobacteriales</taxon>
        <taxon>Mycobacteriaceae</taxon>
        <taxon>Mycolicibacterium</taxon>
    </lineage>
</organism>
<dbReference type="EMBL" id="PDCR01000015">
    <property type="protein sequence ID" value="PEG54082.1"/>
    <property type="molecule type" value="Genomic_DNA"/>
</dbReference>
<gene>
    <name evidence="1" type="ORF">CRI78_13435</name>
</gene>
<evidence type="ECO:0000313" key="2">
    <source>
        <dbReference type="Proteomes" id="UP000220340"/>
    </source>
</evidence>
<sequence>MRGTPTCKARSDAGSVATHAIEEDFMDDAIDRGAMARHGGPNAVTAVAGCDTFESTGAQISVTTSYAIQVDPDCSGTQPR</sequence>
<reference evidence="1 2" key="1">
    <citation type="submission" date="2017-10" db="EMBL/GenBank/DDBJ databases">
        <title>The new phylogeny of genus Mycobacterium.</title>
        <authorList>
            <person name="Tortoli E."/>
            <person name="Trovato A."/>
            <person name="Cirillo D.M."/>
        </authorList>
    </citation>
    <scope>NUCLEOTIDE SEQUENCE [LARGE SCALE GENOMIC DNA]</scope>
    <source>
        <strain evidence="1 2">IP141170001</strain>
    </source>
</reference>
<dbReference type="AlphaFoldDB" id="A0A2A7NU65"/>
<proteinExistence type="predicted"/>
<accession>A0A2A7NU65</accession>
<keyword evidence="2" id="KW-1185">Reference proteome</keyword>
<name>A0A2A7NU65_9MYCO</name>
<dbReference type="Proteomes" id="UP000220340">
    <property type="component" value="Unassembled WGS sequence"/>
</dbReference>
<comment type="caution">
    <text evidence="1">The sequence shown here is derived from an EMBL/GenBank/DDBJ whole genome shotgun (WGS) entry which is preliminary data.</text>
</comment>
<protein>
    <submittedName>
        <fullName evidence="1">Uncharacterized protein</fullName>
    </submittedName>
</protein>